<evidence type="ECO:0000313" key="2">
    <source>
        <dbReference type="EMBL" id="CAB4335121.1"/>
    </source>
</evidence>
<proteinExistence type="predicted"/>
<gene>
    <name evidence="2" type="ORF">UFOPK3574_00495</name>
</gene>
<sequence length="88" mass="9533">MTSANISKYALNNYRMASYLLLAIGLINLRYQTGKDGVFNNSLAIIIPGIAMLLITFAKGSHSFLARREVMALLSVAGSALVIWAITN</sequence>
<keyword evidence="1" id="KW-0472">Membrane</keyword>
<evidence type="ECO:0000256" key="1">
    <source>
        <dbReference type="SAM" id="Phobius"/>
    </source>
</evidence>
<reference evidence="2" key="1">
    <citation type="submission" date="2020-05" db="EMBL/GenBank/DDBJ databases">
        <authorList>
            <person name="Chiriac C."/>
            <person name="Salcher M."/>
            <person name="Ghai R."/>
            <person name="Kavagutti S V."/>
        </authorList>
    </citation>
    <scope>NUCLEOTIDE SEQUENCE</scope>
</reference>
<feature type="transmembrane region" description="Helical" evidence="1">
    <location>
        <begin position="70"/>
        <end position="87"/>
    </location>
</feature>
<dbReference type="EMBL" id="CAESAF010000036">
    <property type="protein sequence ID" value="CAB4335121.1"/>
    <property type="molecule type" value="Genomic_DNA"/>
</dbReference>
<protein>
    <submittedName>
        <fullName evidence="2">Unannotated protein</fullName>
    </submittedName>
</protein>
<keyword evidence="1" id="KW-0812">Transmembrane</keyword>
<feature type="transmembrane region" description="Helical" evidence="1">
    <location>
        <begin position="12"/>
        <end position="31"/>
    </location>
</feature>
<organism evidence="2">
    <name type="scientific">freshwater metagenome</name>
    <dbReference type="NCBI Taxonomy" id="449393"/>
    <lineage>
        <taxon>unclassified sequences</taxon>
        <taxon>metagenomes</taxon>
        <taxon>ecological metagenomes</taxon>
    </lineage>
</organism>
<keyword evidence="1" id="KW-1133">Transmembrane helix</keyword>
<accession>A0A6J5YXS0</accession>
<dbReference type="AlphaFoldDB" id="A0A6J5YXS0"/>
<feature type="transmembrane region" description="Helical" evidence="1">
    <location>
        <begin position="37"/>
        <end position="58"/>
    </location>
</feature>
<name>A0A6J5YXS0_9ZZZZ</name>